<dbReference type="GO" id="GO:0045936">
    <property type="term" value="P:negative regulation of phosphate metabolic process"/>
    <property type="evidence" value="ECO:0007669"/>
    <property type="project" value="InterPro"/>
</dbReference>
<dbReference type="InterPro" id="IPR028366">
    <property type="entry name" value="PhoU"/>
</dbReference>
<dbReference type="GO" id="GO:0030643">
    <property type="term" value="P:intracellular phosphate ion homeostasis"/>
    <property type="evidence" value="ECO:0007669"/>
    <property type="project" value="InterPro"/>
</dbReference>
<gene>
    <name evidence="3" type="ORF">T478_0950</name>
</gene>
<evidence type="ECO:0000313" key="4">
    <source>
        <dbReference type="Proteomes" id="UP000030944"/>
    </source>
</evidence>
<accession>A0A0A7V2E2</accession>
<dbReference type="InterPro" id="IPR007159">
    <property type="entry name" value="SpoVT-AbrB_dom"/>
</dbReference>
<dbReference type="InterPro" id="IPR026022">
    <property type="entry name" value="PhoU_dom"/>
</dbReference>
<organism evidence="3 4">
    <name type="scientific">Candidatus Nitrosopelagicus brevis</name>
    <dbReference type="NCBI Taxonomy" id="1410606"/>
    <lineage>
        <taxon>Archaea</taxon>
        <taxon>Nitrososphaerota</taxon>
    </lineage>
</organism>
<proteinExistence type="predicted"/>
<dbReference type="AlphaFoldDB" id="A0A0A7V2E2"/>
<dbReference type="EMBL" id="CP007026">
    <property type="protein sequence ID" value="AJA93192.1"/>
    <property type="molecule type" value="Genomic_DNA"/>
</dbReference>
<evidence type="ECO:0000313" key="3">
    <source>
        <dbReference type="EMBL" id="AJA93192.1"/>
    </source>
</evidence>
<dbReference type="Pfam" id="PF04014">
    <property type="entry name" value="MazE_antitoxin"/>
    <property type="match status" value="1"/>
</dbReference>
<dbReference type="HOGENOM" id="CLU_069302_1_0_2"/>
<dbReference type="SUPFAM" id="SSF109755">
    <property type="entry name" value="PhoU-like"/>
    <property type="match status" value="1"/>
</dbReference>
<dbReference type="GeneID" id="24816839"/>
<feature type="domain" description="SpoVT-AbrB" evidence="2">
    <location>
        <begin position="16"/>
        <end position="60"/>
    </location>
</feature>
<dbReference type="GO" id="GO:0003677">
    <property type="term" value="F:DNA binding"/>
    <property type="evidence" value="ECO:0007669"/>
    <property type="project" value="InterPro"/>
</dbReference>
<dbReference type="PANTHER" id="PTHR42930:SF2">
    <property type="entry name" value="PHOU DOMAIN-CONTAINING PROTEIN"/>
    <property type="match status" value="1"/>
</dbReference>
<dbReference type="Pfam" id="PF01895">
    <property type="entry name" value="PhoU"/>
    <property type="match status" value="1"/>
</dbReference>
<sequence>MMSTKTKNMERRNIQISGGSTYVISLPKKWIEKLNLKNGDSMQIVNNPNNSITLSADSIQEESTTYPEIKIKKTDSVESIKRKIISLYISGHSFMVLNSPRAKIETDVRSMVMKLIRTKFVGTEIIESDSESITIKVLSTIPEMKLELAFNRMFKSTSNMFSETMHAIEKGDSEYAQEIVHMDDEINRFSYYLTRNLVMALDDANILSALGLEKTSQAIGYKRIITCVERIADHISTIAKVVVDMEKNISKTPKDIINTYQKTIELFDKTMTLISERNYSQAEKHAEEIEALIDETNALVKSTKTNSEASIVYQNLIYQNRRILDYILDISEVVMNDTVDSIVSMKTIENTEA</sequence>
<dbReference type="STRING" id="1410606.T478_0950"/>
<dbReference type="KEGG" id="nbv:T478_0950"/>
<dbReference type="Proteomes" id="UP000030944">
    <property type="component" value="Chromosome"/>
</dbReference>
<evidence type="ECO:0000259" key="2">
    <source>
        <dbReference type="SMART" id="SM00966"/>
    </source>
</evidence>
<dbReference type="InterPro" id="IPR038078">
    <property type="entry name" value="PhoU-like_sf"/>
</dbReference>
<feature type="coiled-coil region" evidence="1">
    <location>
        <begin position="279"/>
        <end position="306"/>
    </location>
</feature>
<dbReference type="OrthoDB" id="40991at2157"/>
<protein>
    <submittedName>
        <fullName evidence="3">PhoU domain protein</fullName>
    </submittedName>
</protein>
<dbReference type="RefSeq" id="WP_160271572.1">
    <property type="nucleotide sequence ID" value="NZ_CP007026.1"/>
</dbReference>
<name>A0A0A7V2E2_9ARCH</name>
<reference evidence="3 4" key="1">
    <citation type="journal article" date="2015" name="Proc. Natl. Acad. Sci. U.S.A.">
        <title>Genomic and proteomic characterization of "Candidatus Nitrosopelagicus brevis": An ammonia-oxidizing archaeon from the open ocean.</title>
        <authorList>
            <person name="Santoro A.E."/>
            <person name="Dupont C.L."/>
            <person name="Richter R.A."/>
            <person name="Craig M.T."/>
            <person name="Carini P."/>
            <person name="McIlvin M.R."/>
            <person name="Yang Y."/>
            <person name="Orsi W.D."/>
            <person name="Moran D.M."/>
            <person name="Saito M.A."/>
        </authorList>
    </citation>
    <scope>NUCLEOTIDE SEQUENCE [LARGE SCALE GENOMIC DNA]</scope>
    <source>
        <strain evidence="4">V2</strain>
    </source>
</reference>
<evidence type="ECO:0000256" key="1">
    <source>
        <dbReference type="SAM" id="Coils"/>
    </source>
</evidence>
<dbReference type="PANTHER" id="PTHR42930">
    <property type="entry name" value="PHOSPHATE-SPECIFIC TRANSPORT SYSTEM ACCESSORY PROTEIN PHOU"/>
    <property type="match status" value="1"/>
</dbReference>
<keyword evidence="1" id="KW-0175">Coiled coil</keyword>
<dbReference type="SMART" id="SM00966">
    <property type="entry name" value="SpoVT_AbrB"/>
    <property type="match status" value="1"/>
</dbReference>
<dbReference type="Gene3D" id="1.20.58.220">
    <property type="entry name" value="Phosphate transport system protein phou homolog 2, domain 2"/>
    <property type="match status" value="1"/>
</dbReference>